<protein>
    <submittedName>
        <fullName evidence="1">Uncharacterized protein</fullName>
    </submittedName>
</protein>
<accession>T1H2D0</accession>
<reference evidence="2" key="1">
    <citation type="submission" date="2013-02" db="EMBL/GenBank/DDBJ databases">
        <authorList>
            <person name="Hughes D."/>
        </authorList>
    </citation>
    <scope>NUCLEOTIDE SEQUENCE</scope>
    <source>
        <strain>Durham</strain>
        <strain evidence="2">NC isolate 2 -- Noor lab</strain>
    </source>
</reference>
<dbReference type="HOGENOM" id="CLU_2608743_0_0_1"/>
<organism evidence="1 2">
    <name type="scientific">Megaselia scalaris</name>
    <name type="common">Humpbacked fly</name>
    <name type="synonym">Phora scalaris</name>
    <dbReference type="NCBI Taxonomy" id="36166"/>
    <lineage>
        <taxon>Eukaryota</taxon>
        <taxon>Metazoa</taxon>
        <taxon>Ecdysozoa</taxon>
        <taxon>Arthropoda</taxon>
        <taxon>Hexapoda</taxon>
        <taxon>Insecta</taxon>
        <taxon>Pterygota</taxon>
        <taxon>Neoptera</taxon>
        <taxon>Endopterygota</taxon>
        <taxon>Diptera</taxon>
        <taxon>Brachycera</taxon>
        <taxon>Muscomorpha</taxon>
        <taxon>Platypezoidea</taxon>
        <taxon>Phoridae</taxon>
        <taxon>Megaseliini</taxon>
        <taxon>Megaselia</taxon>
    </lineage>
</organism>
<reference evidence="1" key="2">
    <citation type="submission" date="2015-06" db="UniProtKB">
        <authorList>
            <consortium name="EnsemblMetazoa"/>
        </authorList>
    </citation>
    <scope>IDENTIFICATION</scope>
</reference>
<sequence>MKSLCNGKISSKNYLTAMTVVLPLKEISPRSFKTTKKSLNQQELKWIKLCRFKNNKSADPEVEGPPLVDLGILLQGGYE</sequence>
<keyword evidence="2" id="KW-1185">Reference proteome</keyword>
<dbReference type="AlphaFoldDB" id="T1H2D0"/>
<dbReference type="EMBL" id="CAQQ02376621">
    <property type="status" value="NOT_ANNOTATED_CDS"/>
    <property type="molecule type" value="Genomic_DNA"/>
</dbReference>
<dbReference type="EMBL" id="CAQQ02376620">
    <property type="status" value="NOT_ANNOTATED_CDS"/>
    <property type="molecule type" value="Genomic_DNA"/>
</dbReference>
<evidence type="ECO:0000313" key="1">
    <source>
        <dbReference type="EnsemblMetazoa" id="MESCA010370-PA"/>
    </source>
</evidence>
<name>T1H2D0_MEGSC</name>
<evidence type="ECO:0000313" key="2">
    <source>
        <dbReference type="Proteomes" id="UP000015102"/>
    </source>
</evidence>
<dbReference type="Proteomes" id="UP000015102">
    <property type="component" value="Unassembled WGS sequence"/>
</dbReference>
<dbReference type="EnsemblMetazoa" id="MESCA010370-RA">
    <property type="protein sequence ID" value="MESCA010370-PA"/>
    <property type="gene ID" value="MESCA010370"/>
</dbReference>
<proteinExistence type="predicted"/>